<proteinExistence type="predicted"/>
<dbReference type="AlphaFoldDB" id="A0A6A4HMR3"/>
<dbReference type="Proteomes" id="UP000799118">
    <property type="component" value="Unassembled WGS sequence"/>
</dbReference>
<keyword evidence="2" id="KW-1185">Reference proteome</keyword>
<accession>A0A6A4HMR3</accession>
<gene>
    <name evidence="1" type="ORF">BT96DRAFT_994467</name>
</gene>
<organism evidence="1 2">
    <name type="scientific">Gymnopus androsaceus JB14</name>
    <dbReference type="NCBI Taxonomy" id="1447944"/>
    <lineage>
        <taxon>Eukaryota</taxon>
        <taxon>Fungi</taxon>
        <taxon>Dikarya</taxon>
        <taxon>Basidiomycota</taxon>
        <taxon>Agaricomycotina</taxon>
        <taxon>Agaricomycetes</taxon>
        <taxon>Agaricomycetidae</taxon>
        <taxon>Agaricales</taxon>
        <taxon>Marasmiineae</taxon>
        <taxon>Omphalotaceae</taxon>
        <taxon>Gymnopus</taxon>
    </lineage>
</organism>
<sequence>MACRIATSPAKLNASNTEYFYAAIDSQLYTFIGPKPSNFPHIPSITETVDASSYASKWINWTRPGWLRPSSPFMGLSPSSSPFKNEFLKCLDYSWKRVPVELDESGHYRLVKTVQNDWDSLE</sequence>
<name>A0A6A4HMR3_9AGAR</name>
<evidence type="ECO:0000313" key="1">
    <source>
        <dbReference type="EMBL" id="KAE9398901.1"/>
    </source>
</evidence>
<reference evidence="1" key="1">
    <citation type="journal article" date="2019" name="Environ. Microbiol.">
        <title>Fungal ecological strategies reflected in gene transcription - a case study of two litter decomposers.</title>
        <authorList>
            <person name="Barbi F."/>
            <person name="Kohler A."/>
            <person name="Barry K."/>
            <person name="Baskaran P."/>
            <person name="Daum C."/>
            <person name="Fauchery L."/>
            <person name="Ihrmark K."/>
            <person name="Kuo A."/>
            <person name="LaButti K."/>
            <person name="Lipzen A."/>
            <person name="Morin E."/>
            <person name="Grigoriev I.V."/>
            <person name="Henrissat B."/>
            <person name="Lindahl B."/>
            <person name="Martin F."/>
        </authorList>
    </citation>
    <scope>NUCLEOTIDE SEQUENCE</scope>
    <source>
        <strain evidence="1">JB14</strain>
    </source>
</reference>
<dbReference type="EMBL" id="ML769476">
    <property type="protein sequence ID" value="KAE9398901.1"/>
    <property type="molecule type" value="Genomic_DNA"/>
</dbReference>
<protein>
    <submittedName>
        <fullName evidence="1">Uncharacterized protein</fullName>
    </submittedName>
</protein>
<evidence type="ECO:0000313" key="2">
    <source>
        <dbReference type="Proteomes" id="UP000799118"/>
    </source>
</evidence>